<organism evidence="2 3">
    <name type="scientific">Caenorhabditis nigoni</name>
    <dbReference type="NCBI Taxonomy" id="1611254"/>
    <lineage>
        <taxon>Eukaryota</taxon>
        <taxon>Metazoa</taxon>
        <taxon>Ecdysozoa</taxon>
        <taxon>Nematoda</taxon>
        <taxon>Chromadorea</taxon>
        <taxon>Rhabditida</taxon>
        <taxon>Rhabditina</taxon>
        <taxon>Rhabditomorpha</taxon>
        <taxon>Rhabditoidea</taxon>
        <taxon>Rhabditidae</taxon>
        <taxon>Peloderinae</taxon>
        <taxon>Caenorhabditis</taxon>
    </lineage>
</organism>
<dbReference type="GO" id="GO:0045087">
    <property type="term" value="P:innate immune response"/>
    <property type="evidence" value="ECO:0007669"/>
    <property type="project" value="TreeGrafter"/>
</dbReference>
<dbReference type="InterPro" id="IPR001810">
    <property type="entry name" value="F-box_dom"/>
</dbReference>
<dbReference type="AlphaFoldDB" id="A0A2G5SI36"/>
<protein>
    <recommendedName>
        <fullName evidence="1">F-box domain-containing protein</fullName>
    </recommendedName>
</protein>
<dbReference type="Pfam" id="PF17906">
    <property type="entry name" value="HTH_48"/>
    <property type="match status" value="1"/>
</dbReference>
<dbReference type="Proteomes" id="UP000230233">
    <property type="component" value="Unassembled WGS sequence"/>
</dbReference>
<gene>
    <name evidence="2" type="ORF">B9Z55_026933</name>
</gene>
<dbReference type="PROSITE" id="PS50181">
    <property type="entry name" value="FBOX"/>
    <property type="match status" value="1"/>
</dbReference>
<feature type="domain" description="F-box" evidence="1">
    <location>
        <begin position="93"/>
        <end position="140"/>
    </location>
</feature>
<reference evidence="3" key="1">
    <citation type="submission" date="2017-10" db="EMBL/GenBank/DDBJ databases">
        <title>Rapid genome shrinkage in a self-fertile nematode reveals novel sperm competition proteins.</title>
        <authorList>
            <person name="Yin D."/>
            <person name="Schwarz E.M."/>
            <person name="Thomas C.G."/>
            <person name="Felde R.L."/>
            <person name="Korf I.F."/>
            <person name="Cutter A.D."/>
            <person name="Schartner C.M."/>
            <person name="Ralston E.J."/>
            <person name="Meyer B.J."/>
            <person name="Haag E.S."/>
        </authorList>
    </citation>
    <scope>NUCLEOTIDE SEQUENCE [LARGE SCALE GENOMIC DNA]</scope>
    <source>
        <strain evidence="3">JU1422</strain>
    </source>
</reference>
<dbReference type="InterPro" id="IPR041426">
    <property type="entry name" value="Mos1_HTH"/>
</dbReference>
<dbReference type="InterPro" id="IPR040161">
    <property type="entry name" value="FB224"/>
</dbReference>
<dbReference type="Pfam" id="PF01827">
    <property type="entry name" value="FTH"/>
    <property type="match status" value="1"/>
</dbReference>
<dbReference type="PANTHER" id="PTHR23015">
    <property type="entry name" value="UNCHARACTERIZED C.ELEGANS PROTEIN"/>
    <property type="match status" value="1"/>
</dbReference>
<evidence type="ECO:0000313" key="3">
    <source>
        <dbReference type="Proteomes" id="UP000230233"/>
    </source>
</evidence>
<name>A0A2G5SI36_9PELO</name>
<dbReference type="InterPro" id="IPR002900">
    <property type="entry name" value="DUF38/FTH_CAE_spp"/>
</dbReference>
<comment type="caution">
    <text evidence="2">The sequence shown here is derived from an EMBL/GenBank/DDBJ whole genome shotgun (WGS) entry which is preliminary data.</text>
</comment>
<accession>A0A2G5SI36</accession>
<evidence type="ECO:0000313" key="2">
    <source>
        <dbReference type="EMBL" id="PIC14724.1"/>
    </source>
</evidence>
<dbReference type="EMBL" id="PDUG01000007">
    <property type="protein sequence ID" value="PIC14724.1"/>
    <property type="molecule type" value="Genomic_DNA"/>
</dbReference>
<evidence type="ECO:0000259" key="1">
    <source>
        <dbReference type="PROSITE" id="PS50181"/>
    </source>
</evidence>
<keyword evidence="3" id="KW-1185">Reference proteome</keyword>
<sequence length="401" mass="46530">MCYLDLPLRESYHNNNIPIMDPTSSFIKDNHRYLRTCILYEVLQEKPIFDSYKDFCKTVGQDAMNYPDFEFWYYQLYHGNKDLNYDRSADPQPKTIMDVPVGSLTKIAEYLDPVERALLRSMNKSIKAVADSFPPVFEKICVKIADENTFWSWNDKSYVCYKDVSGCTLFRNGRNCSMEKSDECYLEKGLGYLTPLLKNPNVRVNHFSLYLFDEILKTDDLLHVPFHAKSLDIYGQTTNEVVQFLSAMTPGYLESISLNGSFLGEEENFRLIFETDQFKQANIVNLDMNMSFNVADLASFSHLKKFKFHIKSINAAEDAKRIRDTISTFEEFESCELSFYRGWEGAPTREFAEALGEEIPMESFVPKMTISHSYQIPGSNKCLEFKIKDGDVWCRIEILKI</sequence>
<dbReference type="CDD" id="cd22150">
    <property type="entry name" value="F-box_CeFBXA-like"/>
    <property type="match status" value="1"/>
</dbReference>
<proteinExistence type="predicted"/>
<dbReference type="PANTHER" id="PTHR23015:SF4">
    <property type="entry name" value="DUF38 DOMAIN-CONTAINING PROTEIN-RELATED"/>
    <property type="match status" value="1"/>
</dbReference>